<dbReference type="AlphaFoldDB" id="A0AAV1YGU6"/>
<gene>
    <name evidence="4" type="ORF">LLUT_LOCUS34307</name>
</gene>
<dbReference type="EMBL" id="CAXHTB010000025">
    <property type="protein sequence ID" value="CAL0333247.1"/>
    <property type="molecule type" value="Genomic_DNA"/>
</dbReference>
<proteinExistence type="inferred from homology"/>
<dbReference type="PANTHER" id="PTHR31623:SF79">
    <property type="entry name" value="SALUTARIDINOL 7-O-ACETYLTRANSFERASE"/>
    <property type="match status" value="1"/>
</dbReference>
<comment type="similarity">
    <text evidence="1">Belongs to the plant acyltransferase family.</text>
</comment>
<comment type="caution">
    <text evidence="4">The sequence shown here is derived from an EMBL/GenBank/DDBJ whole genome shotgun (WGS) entry which is preliminary data.</text>
</comment>
<name>A0AAV1YGU6_LUPLU</name>
<evidence type="ECO:0000313" key="5">
    <source>
        <dbReference type="Proteomes" id="UP001497480"/>
    </source>
</evidence>
<organism evidence="4 5">
    <name type="scientific">Lupinus luteus</name>
    <name type="common">European yellow lupine</name>
    <dbReference type="NCBI Taxonomy" id="3873"/>
    <lineage>
        <taxon>Eukaryota</taxon>
        <taxon>Viridiplantae</taxon>
        <taxon>Streptophyta</taxon>
        <taxon>Embryophyta</taxon>
        <taxon>Tracheophyta</taxon>
        <taxon>Spermatophyta</taxon>
        <taxon>Magnoliopsida</taxon>
        <taxon>eudicotyledons</taxon>
        <taxon>Gunneridae</taxon>
        <taxon>Pentapetalae</taxon>
        <taxon>rosids</taxon>
        <taxon>fabids</taxon>
        <taxon>Fabales</taxon>
        <taxon>Fabaceae</taxon>
        <taxon>Papilionoideae</taxon>
        <taxon>50 kb inversion clade</taxon>
        <taxon>genistoids sensu lato</taxon>
        <taxon>core genistoids</taxon>
        <taxon>Genisteae</taxon>
        <taxon>Lupinus</taxon>
    </lineage>
</organism>
<evidence type="ECO:0000256" key="2">
    <source>
        <dbReference type="ARBA" id="ARBA00022679"/>
    </source>
</evidence>
<sequence length="438" mass="48894">MAAKIEIISGETIKPSTPTPEHLRDFKLSLLDQLIPHQVYIPILLCYSHHDINNAFGSTDDHFSVISQKLKTSLSHTLTHYYLYSGTTVKDNLSIDSNDTGVVFIESKVNANLSDILISPLLDVMVNDFFAFDPYNFDEPEANMAVQLNQFNCGGIALGVTFNHKLGDGITAASFLKHWSLIARGQGSLIEAPQMETCNLYFPPKNFKMPSYRDMLTQEDNVTKRFIFSGTNLTRIRDRITSSSKNLSRIEAVTALIWKSALEASTKASSKEQKIHASRAIHVVGIRGRMDPPLPEVTRGNLVVYSLSPLLELKGEVGLHDFAEMARKAVRGVDKDYVSKLVGDGILESVEEMKASKQEGVAVYTFSSVTRLGYYENDFGWGKPTWLGTVSKRPNKNTALFFPTRDGEGTEAWITLSKDDMVEFERDPEIVQYTSVDC</sequence>
<protein>
    <submittedName>
        <fullName evidence="4">Uncharacterized protein</fullName>
    </submittedName>
</protein>
<dbReference type="GO" id="GO:0016746">
    <property type="term" value="F:acyltransferase activity"/>
    <property type="evidence" value="ECO:0007669"/>
    <property type="project" value="UniProtKB-KW"/>
</dbReference>
<dbReference type="Pfam" id="PF02458">
    <property type="entry name" value="Transferase"/>
    <property type="match status" value="1"/>
</dbReference>
<evidence type="ECO:0000313" key="4">
    <source>
        <dbReference type="EMBL" id="CAL0333247.1"/>
    </source>
</evidence>
<evidence type="ECO:0000256" key="3">
    <source>
        <dbReference type="ARBA" id="ARBA00023315"/>
    </source>
</evidence>
<evidence type="ECO:0000256" key="1">
    <source>
        <dbReference type="ARBA" id="ARBA00009861"/>
    </source>
</evidence>
<keyword evidence="5" id="KW-1185">Reference proteome</keyword>
<keyword evidence="3" id="KW-0012">Acyltransferase</keyword>
<accession>A0AAV1YGU6</accession>
<keyword evidence="2" id="KW-0808">Transferase</keyword>
<reference evidence="4 5" key="1">
    <citation type="submission" date="2024-03" db="EMBL/GenBank/DDBJ databases">
        <authorList>
            <person name="Martinez-Hernandez J."/>
        </authorList>
    </citation>
    <scope>NUCLEOTIDE SEQUENCE [LARGE SCALE GENOMIC DNA]</scope>
</reference>
<dbReference type="Gene3D" id="3.30.559.10">
    <property type="entry name" value="Chloramphenicol acetyltransferase-like domain"/>
    <property type="match status" value="2"/>
</dbReference>
<dbReference type="InterPro" id="IPR023213">
    <property type="entry name" value="CAT-like_dom_sf"/>
</dbReference>
<dbReference type="Proteomes" id="UP001497480">
    <property type="component" value="Unassembled WGS sequence"/>
</dbReference>
<dbReference type="PANTHER" id="PTHR31623">
    <property type="entry name" value="F21J9.9"/>
    <property type="match status" value="1"/>
</dbReference>